<dbReference type="InterPro" id="IPR036376">
    <property type="entry name" value="RuBisCO_lsu_C_sf"/>
</dbReference>
<dbReference type="RefSeq" id="WP_100923012.1">
    <property type="nucleotide sequence ID" value="NZ_CP020372.1"/>
</dbReference>
<organism evidence="2 3">
    <name type="scientific">Candidatus Thiodictyon syntrophicum</name>
    <dbReference type="NCBI Taxonomy" id="1166950"/>
    <lineage>
        <taxon>Bacteria</taxon>
        <taxon>Pseudomonadati</taxon>
        <taxon>Pseudomonadota</taxon>
        <taxon>Gammaproteobacteria</taxon>
        <taxon>Chromatiales</taxon>
        <taxon>Chromatiaceae</taxon>
        <taxon>Thiodictyon</taxon>
    </lineage>
</organism>
<protein>
    <submittedName>
        <fullName evidence="2">Ribulose 1,5-bisphosphate carboxylase</fullName>
    </submittedName>
</protein>
<proteinExistence type="predicted"/>
<dbReference type="GO" id="GO:0016984">
    <property type="term" value="F:ribulose-bisphosphate carboxylase activity"/>
    <property type="evidence" value="ECO:0007669"/>
    <property type="project" value="InterPro"/>
</dbReference>
<dbReference type="KEGG" id="tsy:THSYN_31160"/>
<dbReference type="Pfam" id="PF00016">
    <property type="entry name" value="RuBisCO_large"/>
    <property type="match status" value="1"/>
</dbReference>
<dbReference type="InterPro" id="IPR033966">
    <property type="entry name" value="RuBisCO"/>
</dbReference>
<dbReference type="AlphaFoldDB" id="A0A2K8UIM4"/>
<dbReference type="PANTHER" id="PTHR42704:SF17">
    <property type="entry name" value="RIBULOSE BISPHOSPHATE CARBOXYLASE LARGE CHAIN"/>
    <property type="match status" value="1"/>
</dbReference>
<dbReference type="Gene3D" id="3.20.20.110">
    <property type="entry name" value="Ribulose bisphosphate carboxylase, large subunit, C-terminal domain"/>
    <property type="match status" value="1"/>
</dbReference>
<feature type="domain" description="Ribulose bisphosphate carboxylase large subunit C-terminal" evidence="1">
    <location>
        <begin position="158"/>
        <end position="433"/>
    </location>
</feature>
<dbReference type="EMBL" id="CP020372">
    <property type="protein sequence ID" value="AUB85385.1"/>
    <property type="molecule type" value="Genomic_DNA"/>
</dbReference>
<name>A0A2K8UIM4_9GAMM</name>
<dbReference type="InterPro" id="IPR000685">
    <property type="entry name" value="RuBisCO_lsu_C"/>
</dbReference>
<dbReference type="SUPFAM" id="SSF51649">
    <property type="entry name" value="RuBisCo, C-terminal domain"/>
    <property type="match status" value="1"/>
</dbReference>
<dbReference type="SFLD" id="SFLDG00301">
    <property type="entry name" value="RuBisCO-like_proteins"/>
    <property type="match status" value="1"/>
</dbReference>
<reference evidence="2 3" key="1">
    <citation type="submission" date="2017-03" db="EMBL/GenBank/DDBJ databases">
        <title>Complete genome sequence of Candidatus 'Thiodictyon syntrophicum' sp. nov. strain Cad16T, a photolithoautotroph purple sulfur bacterium isolated from an alpine meromictic lake.</title>
        <authorList>
            <person name="Luedin S.M."/>
            <person name="Pothier J.F."/>
            <person name="Danza F."/>
            <person name="Storelli N."/>
            <person name="Wittwer M."/>
            <person name="Tonolla M."/>
        </authorList>
    </citation>
    <scope>NUCLEOTIDE SEQUENCE [LARGE SCALE GENOMIC DNA]</scope>
    <source>
        <strain evidence="2 3">Cad16T</strain>
        <plasmid evidence="3">Plasmid pts485</plasmid>
    </source>
</reference>
<geneLocation type="plasmid" evidence="3">
    <name>pts485</name>
</geneLocation>
<sequence length="437" mass="46284">MIPADLPGFFARRADLDPADYIELDYAFECYGDPRAAAAHLCSEQSTAQWHRIGIDEDFRPRFGAKVLDLHVEGQRSAPSYPTASASAAAGPGAVSACRVTIAHPHGNFGPRLPNLLSAVAGEGVFFVPGIPLIKLLDLRMPDGFLSSFSGPRFGLDGIRDLLGVHGRPIFFGVIKPNIGLPPEPFAELGYQGWLGGLDVAKDDEMLADAPWCPLDRRSALLGEARRRAEAVTGVAKGYMANITDEVDRLLELHDLAVANGANMLLINALPVGLSAVRMLSGHARVPLIGHFPMIAALSRVPGYGIHTRVLIKLQRLAGLDAIVMPGFGGRMGMDEAEVLDGVAACLDPMGPIARSLPIPGGSDWAGTLEGVYRRVGSVDFGFIPGRGVFGHPMGPTGGAASLRQAWDAIVAGIAIEQYARTHPELRAAIDAFGGKA</sequence>
<dbReference type="Gene3D" id="3.30.70.150">
    <property type="entry name" value="RuBisCO large subunit, N-terminal domain"/>
    <property type="match status" value="1"/>
</dbReference>
<keyword evidence="3" id="KW-1185">Reference proteome</keyword>
<dbReference type="SFLD" id="SFLDS00014">
    <property type="entry name" value="RuBisCO"/>
    <property type="match status" value="1"/>
</dbReference>
<evidence type="ECO:0000259" key="1">
    <source>
        <dbReference type="Pfam" id="PF00016"/>
    </source>
</evidence>
<dbReference type="Proteomes" id="UP000232638">
    <property type="component" value="Plasmid pTs485"/>
</dbReference>
<gene>
    <name evidence="2" type="ORF">THSYN_31160</name>
</gene>
<accession>A0A2K8UIM4</accession>
<evidence type="ECO:0000313" key="2">
    <source>
        <dbReference type="EMBL" id="AUB85385.1"/>
    </source>
</evidence>
<dbReference type="GO" id="GO:0015977">
    <property type="term" value="P:carbon fixation"/>
    <property type="evidence" value="ECO:0007669"/>
    <property type="project" value="InterPro"/>
</dbReference>
<keyword evidence="2" id="KW-0614">Plasmid</keyword>
<dbReference type="GO" id="GO:0000287">
    <property type="term" value="F:magnesium ion binding"/>
    <property type="evidence" value="ECO:0007669"/>
    <property type="project" value="InterPro"/>
</dbReference>
<dbReference type="PANTHER" id="PTHR42704">
    <property type="entry name" value="RIBULOSE BISPHOSPHATE CARBOXYLASE"/>
    <property type="match status" value="1"/>
</dbReference>
<dbReference type="InterPro" id="IPR036422">
    <property type="entry name" value="RuBisCO_lsu_N_sf"/>
</dbReference>
<dbReference type="SUPFAM" id="SSF54966">
    <property type="entry name" value="RuBisCO, large subunit, small (N-terminal) domain"/>
    <property type="match status" value="1"/>
</dbReference>
<evidence type="ECO:0000313" key="3">
    <source>
        <dbReference type="Proteomes" id="UP000232638"/>
    </source>
</evidence>
<dbReference type="OrthoDB" id="9770811at2"/>